<gene>
    <name evidence="2" type="ORF">TIFTF001_025237</name>
</gene>
<feature type="region of interest" description="Disordered" evidence="1">
    <location>
        <begin position="37"/>
        <end position="65"/>
    </location>
</feature>
<reference evidence="2" key="1">
    <citation type="submission" date="2023-07" db="EMBL/GenBank/DDBJ databases">
        <title>draft genome sequence of fig (Ficus carica).</title>
        <authorList>
            <person name="Takahashi T."/>
            <person name="Nishimura K."/>
        </authorList>
    </citation>
    <scope>NUCLEOTIDE SEQUENCE</scope>
</reference>
<evidence type="ECO:0000313" key="2">
    <source>
        <dbReference type="EMBL" id="GMN56107.1"/>
    </source>
</evidence>
<organism evidence="2 3">
    <name type="scientific">Ficus carica</name>
    <name type="common">Common fig</name>
    <dbReference type="NCBI Taxonomy" id="3494"/>
    <lineage>
        <taxon>Eukaryota</taxon>
        <taxon>Viridiplantae</taxon>
        <taxon>Streptophyta</taxon>
        <taxon>Embryophyta</taxon>
        <taxon>Tracheophyta</taxon>
        <taxon>Spermatophyta</taxon>
        <taxon>Magnoliopsida</taxon>
        <taxon>eudicotyledons</taxon>
        <taxon>Gunneridae</taxon>
        <taxon>Pentapetalae</taxon>
        <taxon>rosids</taxon>
        <taxon>fabids</taxon>
        <taxon>Rosales</taxon>
        <taxon>Moraceae</taxon>
        <taxon>Ficeae</taxon>
        <taxon>Ficus</taxon>
    </lineage>
</organism>
<dbReference type="EMBL" id="BTGU01000061">
    <property type="protein sequence ID" value="GMN56107.1"/>
    <property type="molecule type" value="Genomic_DNA"/>
</dbReference>
<dbReference type="Gramene" id="FCD_00027435-RA">
    <property type="protein sequence ID" value="FCD_00027435-RA:cds"/>
    <property type="gene ID" value="FCD_00027435"/>
</dbReference>
<evidence type="ECO:0000256" key="1">
    <source>
        <dbReference type="SAM" id="MobiDB-lite"/>
    </source>
</evidence>
<evidence type="ECO:0000313" key="3">
    <source>
        <dbReference type="Proteomes" id="UP001187192"/>
    </source>
</evidence>
<dbReference type="Proteomes" id="UP001187192">
    <property type="component" value="Unassembled WGS sequence"/>
</dbReference>
<accession>A0AA88AQX6</accession>
<dbReference type="AlphaFoldDB" id="A0AA88AQX6"/>
<protein>
    <submittedName>
        <fullName evidence="2">Uncharacterized protein</fullName>
    </submittedName>
</protein>
<proteinExistence type="predicted"/>
<keyword evidence="3" id="KW-1185">Reference proteome</keyword>
<name>A0AA88AQX6_FICCA</name>
<comment type="caution">
    <text evidence="2">The sequence shown here is derived from an EMBL/GenBank/DDBJ whole genome shotgun (WGS) entry which is preliminary data.</text>
</comment>
<sequence length="65" mass="7336">MLSPIGNGIWATWNFMYASIEDTFLPWQRCPTSWSIPSRSPSLTRWTDTKGSSTSTSYANRNTSS</sequence>